<proteinExistence type="predicted"/>
<dbReference type="InterPro" id="IPR025528">
    <property type="entry name" value="BrnA_antitoxin"/>
</dbReference>
<evidence type="ECO:0000313" key="3">
    <source>
        <dbReference type="Proteomes" id="UP000179360"/>
    </source>
</evidence>
<dbReference type="EMBL" id="MFSY01000092">
    <property type="protein sequence ID" value="OGI45163.1"/>
    <property type="molecule type" value="Genomic_DNA"/>
</dbReference>
<dbReference type="Proteomes" id="UP000179360">
    <property type="component" value="Unassembled WGS sequence"/>
</dbReference>
<name>A0A1F6TJ48_9PROT</name>
<evidence type="ECO:0008006" key="4">
    <source>
        <dbReference type="Google" id="ProtNLM"/>
    </source>
</evidence>
<accession>A0A1F6TJ48</accession>
<dbReference type="Pfam" id="PF14384">
    <property type="entry name" value="BrnA_antitoxin"/>
    <property type="match status" value="1"/>
</dbReference>
<feature type="region of interest" description="Disordered" evidence="1">
    <location>
        <begin position="1"/>
        <end position="28"/>
    </location>
</feature>
<organism evidence="2 3">
    <name type="scientific">Candidatus Muproteobacteria bacterium RIFCSPHIGHO2_01_FULL_65_16</name>
    <dbReference type="NCBI Taxonomy" id="1817764"/>
    <lineage>
        <taxon>Bacteria</taxon>
        <taxon>Pseudomonadati</taxon>
        <taxon>Pseudomonadota</taxon>
        <taxon>Candidatus Muproteobacteria</taxon>
    </lineage>
</organism>
<reference evidence="2 3" key="1">
    <citation type="journal article" date="2016" name="Nat. Commun.">
        <title>Thousands of microbial genomes shed light on interconnected biogeochemical processes in an aquifer system.</title>
        <authorList>
            <person name="Anantharaman K."/>
            <person name="Brown C.T."/>
            <person name="Hug L.A."/>
            <person name="Sharon I."/>
            <person name="Castelle C.J."/>
            <person name="Probst A.J."/>
            <person name="Thomas B.C."/>
            <person name="Singh A."/>
            <person name="Wilkins M.J."/>
            <person name="Karaoz U."/>
            <person name="Brodie E.L."/>
            <person name="Williams K.H."/>
            <person name="Hubbard S.S."/>
            <person name="Banfield J.F."/>
        </authorList>
    </citation>
    <scope>NUCLEOTIDE SEQUENCE [LARGE SCALE GENOMIC DNA]</scope>
</reference>
<dbReference type="STRING" id="1817764.A2637_00550"/>
<feature type="compositionally biased region" description="Basic and acidic residues" evidence="1">
    <location>
        <begin position="10"/>
        <end position="28"/>
    </location>
</feature>
<protein>
    <recommendedName>
        <fullName evidence="4">3-oxoacyl-ACP synthase</fullName>
    </recommendedName>
</protein>
<gene>
    <name evidence="2" type="ORF">A2637_00550</name>
</gene>
<sequence length="105" mass="11626">MSKSSSSRTSRTDWSRVKAMKDKDIKLTSEHPEADVKHIVRGILRQGLKPAPSKASISLRVDADVLEWFKAQGAGYQTRINAVLRAFKDASFDLPSSGGKRRRAA</sequence>
<evidence type="ECO:0000313" key="2">
    <source>
        <dbReference type="EMBL" id="OGI45163.1"/>
    </source>
</evidence>
<dbReference type="AlphaFoldDB" id="A0A1F6TJ48"/>
<evidence type="ECO:0000256" key="1">
    <source>
        <dbReference type="SAM" id="MobiDB-lite"/>
    </source>
</evidence>
<comment type="caution">
    <text evidence="2">The sequence shown here is derived from an EMBL/GenBank/DDBJ whole genome shotgun (WGS) entry which is preliminary data.</text>
</comment>